<dbReference type="InParanoid" id="A0A066VJ75"/>
<dbReference type="Gene3D" id="3.90.79.10">
    <property type="entry name" value="Nucleoside Triphosphate Pyrophosphohydrolase"/>
    <property type="match status" value="1"/>
</dbReference>
<dbReference type="Proteomes" id="UP000027361">
    <property type="component" value="Unassembled WGS sequence"/>
</dbReference>
<comment type="caution">
    <text evidence="2">The sequence shown here is derived from an EMBL/GenBank/DDBJ whole genome shotgun (WGS) entry which is preliminary data.</text>
</comment>
<dbReference type="InterPro" id="IPR031804">
    <property type="entry name" value="DUF4743"/>
</dbReference>
<dbReference type="SUPFAM" id="SSF55811">
    <property type="entry name" value="Nudix"/>
    <property type="match status" value="1"/>
</dbReference>
<organism evidence="2 3">
    <name type="scientific">Tilletiaria anomala (strain ATCC 24038 / CBS 436.72 / UBC 951)</name>
    <dbReference type="NCBI Taxonomy" id="1037660"/>
    <lineage>
        <taxon>Eukaryota</taxon>
        <taxon>Fungi</taxon>
        <taxon>Dikarya</taxon>
        <taxon>Basidiomycota</taxon>
        <taxon>Ustilaginomycotina</taxon>
        <taxon>Exobasidiomycetes</taxon>
        <taxon>Georgefischeriales</taxon>
        <taxon>Tilletiariaceae</taxon>
        <taxon>Tilletiaria</taxon>
    </lineage>
</organism>
<gene>
    <name evidence="2" type="ORF">K437DRAFT_251083</name>
</gene>
<feature type="domain" description="Nudix hydrolase" evidence="1">
    <location>
        <begin position="90"/>
        <end position="252"/>
    </location>
</feature>
<dbReference type="AlphaFoldDB" id="A0A066VJ75"/>
<sequence length="286" mass="32253">MPWTIQSDLQDLGLFDNEDSLLQVKPDATVMLNFSGRTEKERTQQIGQLVQKLREGGRFPSLDGWRDELYAIYGPERCGLQQQREILFKMERSACSLFGFATFGVHCTGYTEDMKVWVPRRSKTKSTFPGMLDNTVAGNSSLILFASPSVGGITAGESPFESMVRECGEEAGLEDAFVRSGLRSTGAISYFYKNHQGLTQPEVEYTYEILLPSKVIPAPVDGEAEYFTLMSFEEAMQRMRNFEFKPNCALVLIDFYIRHGLITPDNEPDYLQILTLIHTDLKLPGP</sequence>
<dbReference type="RefSeq" id="XP_013240826.1">
    <property type="nucleotide sequence ID" value="XM_013385372.1"/>
</dbReference>
<dbReference type="GeneID" id="25263376"/>
<dbReference type="HOGENOM" id="CLU_048013_0_1_1"/>
<accession>A0A066VJ75</accession>
<name>A0A066VJ75_TILAU</name>
<dbReference type="STRING" id="1037660.A0A066VJ75"/>
<evidence type="ECO:0000313" key="2">
    <source>
        <dbReference type="EMBL" id="KDN38779.1"/>
    </source>
</evidence>
<protein>
    <recommendedName>
        <fullName evidence="1">Nudix hydrolase domain-containing protein</fullName>
    </recommendedName>
</protein>
<dbReference type="EMBL" id="JMSN01000113">
    <property type="protein sequence ID" value="KDN38779.1"/>
    <property type="molecule type" value="Genomic_DNA"/>
</dbReference>
<dbReference type="PROSITE" id="PS51462">
    <property type="entry name" value="NUDIX"/>
    <property type="match status" value="1"/>
</dbReference>
<dbReference type="PANTHER" id="PTHR13622">
    <property type="entry name" value="THIAMIN PYROPHOSPHOKINASE"/>
    <property type="match status" value="1"/>
</dbReference>
<dbReference type="InterPro" id="IPR015797">
    <property type="entry name" value="NUDIX_hydrolase-like_dom_sf"/>
</dbReference>
<dbReference type="PANTHER" id="PTHR13622:SF8">
    <property type="entry name" value="THIAMIN PYROPHOSPHOKINASE 1"/>
    <property type="match status" value="1"/>
</dbReference>
<dbReference type="OMA" id="HRRLEYP"/>
<dbReference type="OrthoDB" id="10261522at2759"/>
<proteinExistence type="predicted"/>
<dbReference type="CDD" id="cd03676">
    <property type="entry name" value="NUDIX_Tnr3_like"/>
    <property type="match status" value="1"/>
</dbReference>
<dbReference type="GO" id="GO:0044715">
    <property type="term" value="F:8-oxo-dGDP phosphatase activity"/>
    <property type="evidence" value="ECO:0007669"/>
    <property type="project" value="UniProtKB-ARBA"/>
</dbReference>
<dbReference type="Pfam" id="PF15916">
    <property type="entry name" value="DUF4743"/>
    <property type="match status" value="1"/>
</dbReference>
<keyword evidence="3" id="KW-1185">Reference proteome</keyword>
<reference evidence="2 3" key="1">
    <citation type="submission" date="2014-05" db="EMBL/GenBank/DDBJ databases">
        <title>Draft genome sequence of a rare smut relative, Tilletiaria anomala UBC 951.</title>
        <authorList>
            <consortium name="DOE Joint Genome Institute"/>
            <person name="Toome M."/>
            <person name="Kuo A."/>
            <person name="Henrissat B."/>
            <person name="Lipzen A."/>
            <person name="Tritt A."/>
            <person name="Yoshinaga Y."/>
            <person name="Zane M."/>
            <person name="Barry K."/>
            <person name="Grigoriev I.V."/>
            <person name="Spatafora J.W."/>
            <person name="Aimea M.C."/>
        </authorList>
    </citation>
    <scope>NUCLEOTIDE SEQUENCE [LARGE SCALE GENOMIC DNA]</scope>
    <source>
        <strain evidence="2 3">UBC 951</strain>
    </source>
</reference>
<dbReference type="FunFam" id="3.90.79.10:FF:000019">
    <property type="entry name" value="Thiamin pyrophosphokinase, putative"/>
    <property type="match status" value="1"/>
</dbReference>
<evidence type="ECO:0000259" key="1">
    <source>
        <dbReference type="PROSITE" id="PS51462"/>
    </source>
</evidence>
<dbReference type="InterPro" id="IPR000086">
    <property type="entry name" value="NUDIX_hydrolase_dom"/>
</dbReference>
<dbReference type="Pfam" id="PF00293">
    <property type="entry name" value="NUDIX"/>
    <property type="match status" value="1"/>
</dbReference>
<evidence type="ECO:0000313" key="3">
    <source>
        <dbReference type="Proteomes" id="UP000027361"/>
    </source>
</evidence>